<dbReference type="KEGG" id="smai:EXU30_15995"/>
<keyword evidence="1" id="KW-0808">Transferase</keyword>
<dbReference type="OrthoDB" id="339886at2"/>
<dbReference type="AlphaFoldDB" id="A0A411PKF9"/>
<dbReference type="EC" id="2.1.1.-" evidence="1"/>
<dbReference type="Proteomes" id="UP000291106">
    <property type="component" value="Chromosome"/>
</dbReference>
<keyword evidence="1" id="KW-0489">Methyltransferase</keyword>
<proteinExistence type="predicted"/>
<dbReference type="RefSeq" id="WP_130601683.1">
    <property type="nucleotide sequence ID" value="NZ_CP036200.1"/>
</dbReference>
<gene>
    <name evidence="1" type="ORF">EXU30_15995</name>
</gene>
<accession>A0A411PKF9</accession>
<organism evidence="1 2">
    <name type="scientific">Shewanella maritima</name>
    <dbReference type="NCBI Taxonomy" id="2520507"/>
    <lineage>
        <taxon>Bacteria</taxon>
        <taxon>Pseudomonadati</taxon>
        <taxon>Pseudomonadota</taxon>
        <taxon>Gammaproteobacteria</taxon>
        <taxon>Alteromonadales</taxon>
        <taxon>Shewanellaceae</taxon>
        <taxon>Shewanella</taxon>
    </lineage>
</organism>
<evidence type="ECO:0000313" key="1">
    <source>
        <dbReference type="EMBL" id="QBF84005.1"/>
    </source>
</evidence>
<name>A0A411PKF9_9GAMM</name>
<evidence type="ECO:0000313" key="2">
    <source>
        <dbReference type="Proteomes" id="UP000291106"/>
    </source>
</evidence>
<dbReference type="GO" id="GO:0032259">
    <property type="term" value="P:methylation"/>
    <property type="evidence" value="ECO:0007669"/>
    <property type="project" value="UniProtKB-KW"/>
</dbReference>
<dbReference type="NCBIfam" id="TIGR04371">
    <property type="entry name" value="methyltran_NanM"/>
    <property type="match status" value="1"/>
</dbReference>
<protein>
    <submittedName>
        <fullName evidence="1">Putative sugar O-methyltransferase</fullName>
        <ecNumber evidence="1">2.1.1.-</ecNumber>
    </submittedName>
</protein>
<reference evidence="1 2" key="1">
    <citation type="submission" date="2019-02" db="EMBL/GenBank/DDBJ databases">
        <title>Shewanella sp. D4-2 isolated from Dokdo Island.</title>
        <authorList>
            <person name="Baek K."/>
        </authorList>
    </citation>
    <scope>NUCLEOTIDE SEQUENCE [LARGE SCALE GENOMIC DNA]</scope>
    <source>
        <strain evidence="1 2">D4-2</strain>
    </source>
</reference>
<dbReference type="EMBL" id="CP036200">
    <property type="protein sequence ID" value="QBF84005.1"/>
    <property type="molecule type" value="Genomic_DNA"/>
</dbReference>
<dbReference type="GO" id="GO:0008168">
    <property type="term" value="F:methyltransferase activity"/>
    <property type="evidence" value="ECO:0007669"/>
    <property type="project" value="UniProtKB-KW"/>
</dbReference>
<sequence>MWKDHISIISQDMKQADDKYLPTSFWQFGAKGLEQDLHQHGIENFRSMTSALSYFVPTYMFHGWATQQEKYHAMVATCERQLNGDAKATLLMKDFLNGEMHARSDYRVLKATETQVKPFTDTFSESNVGNPLEQFEFDGRRFSRSSLNYLLGINFLKQQLGSIEINTVLEIGGGFGSLGEILLSDKRNNCFYLDVDIAPTCLFSTYYLQSVFGKDNIADYQDIKSLEQTSLTQLAQQYQGAVACPWQLPNISGELDLFVNFISFQEMEPDVVENYLKHVDRLNTKYVLLRNLREGKQLAKDGHAGVKQQIKGEDYDRFLPNYQLVATNVHPFGFETIDGFNSELRLYKRQLT</sequence>
<keyword evidence="2" id="KW-1185">Reference proteome</keyword>
<dbReference type="InterPro" id="IPR030807">
    <property type="entry name" value="Methyltran_NanM"/>
</dbReference>